<dbReference type="GO" id="GO:0005886">
    <property type="term" value="C:plasma membrane"/>
    <property type="evidence" value="ECO:0007669"/>
    <property type="project" value="UniProtKB-SubCell"/>
</dbReference>
<feature type="transmembrane region" description="Helical" evidence="9">
    <location>
        <begin position="88"/>
        <end position="108"/>
    </location>
</feature>
<evidence type="ECO:0000256" key="2">
    <source>
        <dbReference type="ARBA" id="ARBA00022475"/>
    </source>
</evidence>
<feature type="transmembrane region" description="Helical" evidence="9">
    <location>
        <begin position="120"/>
        <end position="140"/>
    </location>
</feature>
<reference evidence="11" key="1">
    <citation type="submission" date="2021-01" db="UniProtKB">
        <authorList>
            <consortium name="EnsemblMetazoa"/>
        </authorList>
    </citation>
    <scope>IDENTIFICATION</scope>
</reference>
<feature type="transmembrane region" description="Helical" evidence="9">
    <location>
        <begin position="50"/>
        <end position="68"/>
    </location>
</feature>
<keyword evidence="12" id="KW-1185">Reference proteome</keyword>
<dbReference type="GO" id="GO:0004930">
    <property type="term" value="F:G protein-coupled receptor activity"/>
    <property type="evidence" value="ECO:0007669"/>
    <property type="project" value="UniProtKB-KW"/>
</dbReference>
<evidence type="ECO:0000313" key="12">
    <source>
        <dbReference type="Proteomes" id="UP000594262"/>
    </source>
</evidence>
<dbReference type="EnsemblMetazoa" id="CLYHEMT001749.1">
    <property type="protein sequence ID" value="CLYHEMP001749.1"/>
    <property type="gene ID" value="CLYHEMG001749"/>
</dbReference>
<feature type="transmembrane region" description="Helical" evidence="9">
    <location>
        <begin position="146"/>
        <end position="166"/>
    </location>
</feature>
<evidence type="ECO:0000256" key="1">
    <source>
        <dbReference type="ARBA" id="ARBA00004651"/>
    </source>
</evidence>
<dbReference type="Pfam" id="PF00001">
    <property type="entry name" value="7tm_1"/>
    <property type="match status" value="1"/>
</dbReference>
<dbReference type="PANTHER" id="PTHR24228">
    <property type="entry name" value="B2 BRADYKININ RECEPTOR/ANGIOTENSIN II RECEPTOR"/>
    <property type="match status" value="1"/>
</dbReference>
<evidence type="ECO:0000313" key="11">
    <source>
        <dbReference type="EnsemblMetazoa" id="CLYHEMP001749.1"/>
    </source>
</evidence>
<dbReference type="CDD" id="cd00637">
    <property type="entry name" value="7tm_classA_rhodopsin-like"/>
    <property type="match status" value="1"/>
</dbReference>
<evidence type="ECO:0000256" key="9">
    <source>
        <dbReference type="SAM" id="Phobius"/>
    </source>
</evidence>
<comment type="subcellular location">
    <subcellularLocation>
        <location evidence="1">Cell membrane</location>
        <topology evidence="1">Multi-pass membrane protein</topology>
    </subcellularLocation>
</comment>
<evidence type="ECO:0000256" key="8">
    <source>
        <dbReference type="ARBA" id="ARBA00023224"/>
    </source>
</evidence>
<protein>
    <recommendedName>
        <fullName evidence="10">G-protein coupled receptors family 1 profile domain-containing protein</fullName>
    </recommendedName>
</protein>
<sequence>KSEMEFTRSTVHSLLITGYSLTIAGGVPANIFILYLFIRYKEIQTFSNSLLISLSIGDLLTSVILSPFTVAEIQKVQSNLIQNLARYLTGLIAISGYTLISISFYRFIKISQTEFHQRIKLKKVLLFVVPWCAPALYIATKRLNRVLNNFIVILSIPACFLIVYVYSRKTQNILKRNWVDAQNDVIKQKALKRNQKALTLINWVVAMTFLSSSGMVVMRSILITEDFIDPEKWTLIEAWEYEITQTGRLVWCINAIVNPLLYFWKHPMFRKKASLVLKRKRLRLVMHPKIAVVEPTDHGGECKHESATDEYSRFS</sequence>
<organism evidence="11 12">
    <name type="scientific">Clytia hemisphaerica</name>
    <dbReference type="NCBI Taxonomy" id="252671"/>
    <lineage>
        <taxon>Eukaryota</taxon>
        <taxon>Metazoa</taxon>
        <taxon>Cnidaria</taxon>
        <taxon>Hydrozoa</taxon>
        <taxon>Hydroidolina</taxon>
        <taxon>Leptothecata</taxon>
        <taxon>Obeliida</taxon>
        <taxon>Clytiidae</taxon>
        <taxon>Clytia</taxon>
    </lineage>
</organism>
<keyword evidence="4 9" id="KW-1133">Transmembrane helix</keyword>
<keyword evidence="2" id="KW-1003">Cell membrane</keyword>
<feature type="transmembrane region" description="Helical" evidence="9">
    <location>
        <begin position="197"/>
        <end position="223"/>
    </location>
</feature>
<feature type="domain" description="G-protein coupled receptors family 1 profile" evidence="10">
    <location>
        <begin position="29"/>
        <end position="131"/>
    </location>
</feature>
<feature type="transmembrane region" description="Helical" evidence="9">
    <location>
        <begin position="16"/>
        <end position="38"/>
    </location>
</feature>
<keyword evidence="7" id="KW-0675">Receptor</keyword>
<dbReference type="AlphaFoldDB" id="A0A7M5US42"/>
<keyword evidence="5" id="KW-0297">G-protein coupled receptor</keyword>
<keyword evidence="6 9" id="KW-0472">Membrane</keyword>
<evidence type="ECO:0000256" key="5">
    <source>
        <dbReference type="ARBA" id="ARBA00023040"/>
    </source>
</evidence>
<name>A0A7M5US42_9CNID</name>
<dbReference type="PANTHER" id="PTHR24228:SF59">
    <property type="entry name" value="NEUROPEPTIDE RECEPTOR 15"/>
    <property type="match status" value="1"/>
</dbReference>
<evidence type="ECO:0000256" key="7">
    <source>
        <dbReference type="ARBA" id="ARBA00023170"/>
    </source>
</evidence>
<keyword evidence="8" id="KW-0807">Transducer</keyword>
<dbReference type="InterPro" id="IPR017452">
    <property type="entry name" value="GPCR_Rhodpsn_7TM"/>
</dbReference>
<evidence type="ECO:0000259" key="10">
    <source>
        <dbReference type="PROSITE" id="PS50262"/>
    </source>
</evidence>
<dbReference type="PROSITE" id="PS50262">
    <property type="entry name" value="G_PROTEIN_RECEP_F1_2"/>
    <property type="match status" value="1"/>
</dbReference>
<dbReference type="InterPro" id="IPR000276">
    <property type="entry name" value="GPCR_Rhodpsn"/>
</dbReference>
<dbReference type="Gene3D" id="1.20.1070.10">
    <property type="entry name" value="Rhodopsin 7-helix transmembrane proteins"/>
    <property type="match status" value="2"/>
</dbReference>
<evidence type="ECO:0000256" key="3">
    <source>
        <dbReference type="ARBA" id="ARBA00022692"/>
    </source>
</evidence>
<evidence type="ECO:0000256" key="4">
    <source>
        <dbReference type="ARBA" id="ARBA00022989"/>
    </source>
</evidence>
<dbReference type="SUPFAM" id="SSF81321">
    <property type="entry name" value="Family A G protein-coupled receptor-like"/>
    <property type="match status" value="1"/>
</dbReference>
<proteinExistence type="predicted"/>
<keyword evidence="3 9" id="KW-0812">Transmembrane</keyword>
<accession>A0A7M5US42</accession>
<evidence type="ECO:0000256" key="6">
    <source>
        <dbReference type="ARBA" id="ARBA00023136"/>
    </source>
</evidence>
<dbReference type="PRINTS" id="PR00237">
    <property type="entry name" value="GPCRRHODOPSN"/>
</dbReference>
<dbReference type="Proteomes" id="UP000594262">
    <property type="component" value="Unplaced"/>
</dbReference>
<feature type="transmembrane region" description="Helical" evidence="9">
    <location>
        <begin position="243"/>
        <end position="264"/>
    </location>
</feature>